<dbReference type="Pfam" id="PF02561">
    <property type="entry name" value="FliS"/>
    <property type="match status" value="1"/>
</dbReference>
<dbReference type="SUPFAM" id="SSF101116">
    <property type="entry name" value="Flagellar export chaperone FliS"/>
    <property type="match status" value="1"/>
</dbReference>
<dbReference type="InterPro" id="IPR036584">
    <property type="entry name" value="FliS_sf"/>
</dbReference>
<keyword evidence="1" id="KW-0969">Cilium</keyword>
<reference evidence="1 2" key="1">
    <citation type="submission" date="2021-08" db="EMBL/GenBank/DDBJ databases">
        <authorList>
            <person name="Tuo L."/>
        </authorList>
    </citation>
    <scope>NUCLEOTIDE SEQUENCE [LARGE SCALE GENOMIC DNA]</scope>
    <source>
        <strain evidence="1 2">JCM 31229</strain>
    </source>
</reference>
<gene>
    <name evidence="1" type="ORF">K7G82_19155</name>
</gene>
<dbReference type="Proteomes" id="UP000706039">
    <property type="component" value="Unassembled WGS sequence"/>
</dbReference>
<dbReference type="EMBL" id="JAINVV010000009">
    <property type="protein sequence ID" value="MBY8824431.1"/>
    <property type="molecule type" value="Genomic_DNA"/>
</dbReference>
<dbReference type="InterPro" id="IPR003713">
    <property type="entry name" value="FliS"/>
</dbReference>
<dbReference type="Gene3D" id="1.20.120.340">
    <property type="entry name" value="Flagellar protein FliS"/>
    <property type="match status" value="1"/>
</dbReference>
<sequence>MLATRTNPAETYRRIEFDARVSGADQRQLVTLLVEELLAALQSALFAHDHGHNQRKSAAMTRAIAVLTTMELGVMPGAEDGIGATLLHFYRAGKRTILDSVVGFDREAIVRLHGDFDDIRRSFVQR</sequence>
<name>A0ABS7PTD7_9SPHN</name>
<accession>A0ABS7PTD7</accession>
<organism evidence="1 2">
    <name type="scientific">Sphingomonas colocasiae</name>
    <dbReference type="NCBI Taxonomy" id="1848973"/>
    <lineage>
        <taxon>Bacteria</taxon>
        <taxon>Pseudomonadati</taxon>
        <taxon>Pseudomonadota</taxon>
        <taxon>Alphaproteobacteria</taxon>
        <taxon>Sphingomonadales</taxon>
        <taxon>Sphingomonadaceae</taxon>
        <taxon>Sphingomonas</taxon>
    </lineage>
</organism>
<comment type="caution">
    <text evidence="1">The sequence shown here is derived from an EMBL/GenBank/DDBJ whole genome shotgun (WGS) entry which is preliminary data.</text>
</comment>
<protein>
    <submittedName>
        <fullName evidence="1">Flagellar protein FliS</fullName>
    </submittedName>
</protein>
<keyword evidence="2" id="KW-1185">Reference proteome</keyword>
<evidence type="ECO:0000313" key="2">
    <source>
        <dbReference type="Proteomes" id="UP000706039"/>
    </source>
</evidence>
<proteinExistence type="predicted"/>
<evidence type="ECO:0000313" key="1">
    <source>
        <dbReference type="EMBL" id="MBY8824431.1"/>
    </source>
</evidence>
<keyword evidence="1" id="KW-0282">Flagellum</keyword>
<dbReference type="RefSeq" id="WP_222991541.1">
    <property type="nucleotide sequence ID" value="NZ_JAINVV010000009.1"/>
</dbReference>
<keyword evidence="1" id="KW-0966">Cell projection</keyword>